<dbReference type="GO" id="GO:0061588">
    <property type="term" value="P:calcium activated phospholipid scrambling"/>
    <property type="evidence" value="ECO:0007669"/>
    <property type="project" value="TreeGrafter"/>
</dbReference>
<keyword evidence="6 8" id="KW-0472">Membrane</keyword>
<reference evidence="11" key="4">
    <citation type="submission" date="2025-08" db="UniProtKB">
        <authorList>
            <consortium name="Ensembl"/>
        </authorList>
    </citation>
    <scope>IDENTIFICATION</scope>
</reference>
<dbReference type="InterPro" id="IPR049452">
    <property type="entry name" value="Anoctamin_TM"/>
</dbReference>
<proteinExistence type="inferred from homology"/>
<keyword evidence="4 8" id="KW-0812">Transmembrane</keyword>
<keyword evidence="5 8" id="KW-1133">Transmembrane helix</keyword>
<feature type="transmembrane region" description="Helical" evidence="8">
    <location>
        <begin position="254"/>
        <end position="285"/>
    </location>
</feature>
<comment type="subcellular location">
    <subcellularLocation>
        <location evidence="1">Cell membrane</location>
        <topology evidence="1">Multi-pass membrane protein</topology>
    </subcellularLocation>
    <subcellularLocation>
        <location evidence="8">Membrane</location>
        <topology evidence="8">Multi-pass membrane protein</topology>
    </subcellularLocation>
</comment>
<evidence type="ECO:0000256" key="7">
    <source>
        <dbReference type="ARBA" id="ARBA00023180"/>
    </source>
</evidence>
<evidence type="ECO:0000313" key="12">
    <source>
        <dbReference type="Proteomes" id="UP000314986"/>
    </source>
</evidence>
<evidence type="ECO:0000256" key="5">
    <source>
        <dbReference type="ARBA" id="ARBA00022989"/>
    </source>
</evidence>
<protein>
    <recommendedName>
        <fullName evidence="8">Anoctamin</fullName>
    </recommendedName>
</protein>
<dbReference type="GeneTree" id="ENSGT00940000158551"/>
<evidence type="ECO:0000256" key="6">
    <source>
        <dbReference type="ARBA" id="ARBA00023136"/>
    </source>
</evidence>
<dbReference type="Pfam" id="PF04547">
    <property type="entry name" value="Anoctamin"/>
    <property type="match status" value="1"/>
</dbReference>
<feature type="transmembrane region" description="Helical" evidence="8">
    <location>
        <begin position="415"/>
        <end position="435"/>
    </location>
</feature>
<evidence type="ECO:0000259" key="10">
    <source>
        <dbReference type="Pfam" id="PF16178"/>
    </source>
</evidence>
<dbReference type="InterPro" id="IPR007632">
    <property type="entry name" value="Anoctamin"/>
</dbReference>
<comment type="caution">
    <text evidence="8">Lacks conserved residue(s) required for the propagation of feature annotation.</text>
</comment>
<evidence type="ECO:0000256" key="3">
    <source>
        <dbReference type="ARBA" id="ARBA00022475"/>
    </source>
</evidence>
<keyword evidence="3" id="KW-1003">Cell membrane</keyword>
<dbReference type="AlphaFoldDB" id="A0A4W3IEV9"/>
<gene>
    <name evidence="11" type="primary">ano7</name>
</gene>
<name>A0A4W3IEV9_CALMI</name>
<dbReference type="GO" id="GO:0046983">
    <property type="term" value="F:protein dimerization activity"/>
    <property type="evidence" value="ECO:0007669"/>
    <property type="project" value="InterPro"/>
</dbReference>
<evidence type="ECO:0000259" key="9">
    <source>
        <dbReference type="Pfam" id="PF04547"/>
    </source>
</evidence>
<dbReference type="GO" id="GO:0005886">
    <property type="term" value="C:plasma membrane"/>
    <property type="evidence" value="ECO:0007669"/>
    <property type="project" value="UniProtKB-SubCell"/>
</dbReference>
<feature type="transmembrane region" description="Helical" evidence="8">
    <location>
        <begin position="712"/>
        <end position="733"/>
    </location>
</feature>
<comment type="similarity">
    <text evidence="2 8">Belongs to the anoctamin family.</text>
</comment>
<feature type="transmembrane region" description="Helical" evidence="8">
    <location>
        <begin position="631"/>
        <end position="655"/>
    </location>
</feature>
<dbReference type="InterPro" id="IPR032394">
    <property type="entry name" value="Anoct_dimer"/>
</dbReference>
<evidence type="ECO:0000313" key="11">
    <source>
        <dbReference type="Ensembl" id="ENSCMIP00000028784.1"/>
    </source>
</evidence>
<feature type="domain" description="Anoctamin dimerisation" evidence="10">
    <location>
        <begin position="31"/>
        <end position="243"/>
    </location>
</feature>
<dbReference type="GO" id="GO:0005254">
    <property type="term" value="F:chloride channel activity"/>
    <property type="evidence" value="ECO:0007669"/>
    <property type="project" value="TreeGrafter"/>
</dbReference>
<dbReference type="Ensembl" id="ENSCMIT00000029244.1">
    <property type="protein sequence ID" value="ENSCMIP00000028784.1"/>
    <property type="gene ID" value="ENSCMIG00000012467.1"/>
</dbReference>
<evidence type="ECO:0000256" key="8">
    <source>
        <dbReference type="RuleBase" id="RU280814"/>
    </source>
</evidence>
<sequence>MCSRGVLGMKNIEDTDVISATVFLLLCLHSDFVLVWEEERSKECNKSDSEKGTHLTCLPACFVAVFLQHVVHNEKRNVHYILLSAPWNVLCYYAEELSMKVPLQAIINETSNWSNDVLKNLGIFNVMHDEIPNTPLDYYTCQFRQSKLERFLGSDDHDNFFSCTQRHQILYEILERTPYGQLKNDEIGINKLLNENVFSAAFPLHNGPFEVLNKDCVPTNLNLRQVLYEYWGRWGKWYKYQPLGHIRKYYGEKIAFYFAWLGFYTGWLLPAAAVGTFIFIVGIFLVQTDIPAKETCEENTAYVICPPCDVLSALSPLMSLFQIGLLFDNGGTVFFSVFMSLWAVTFLEYWKRKSVVLADKWDCLEFEGSKERSRPEFTATAPMTIKNPVTGIEEPYFPNGDRIQRVISSTMASKIASITGSIVNLLVILLLAQVYTSLAHFLTRWEMHRTQTMYEDAFIVKVFIFQFVNFYSSPLYIAFFKGRFIGYPGHYGSLLGVTNEDCGAGGCMIQLAQELLVIMVGKQIINNVQEFVIPKLKGWLQKHKLRSIDKKELSGAEQVPWVKDYELLVCEGLFDEYLEMVLQFGFITIFVAAFPLAPLFALLNNWIEIRLDASKFVCEYRRPIVERAQDIGIWFNILEVITHLAVISNAFLIAFTSDFLPRLYYYYTHDNNMTGYVNFTLSYAPHKFLQQNNSMCRYKDFRDQHGYLTLTYWNLLAVRLGFVIVFEHVVFFIGRMIDVLVPDVPESVEIKLKREHYLAKQALAENQDKFCRAMGREQGSGIELDSSFLRTGIDTMS</sequence>
<keyword evidence="12" id="KW-1185">Reference proteome</keyword>
<dbReference type="Pfam" id="PF16178">
    <property type="entry name" value="Anoct_dimer"/>
    <property type="match status" value="1"/>
</dbReference>
<dbReference type="PANTHER" id="PTHR12308">
    <property type="entry name" value="ANOCTAMIN"/>
    <property type="match status" value="1"/>
</dbReference>
<reference evidence="12" key="1">
    <citation type="journal article" date="2006" name="Science">
        <title>Ancient noncoding elements conserved in the human genome.</title>
        <authorList>
            <person name="Venkatesh B."/>
            <person name="Kirkness E.F."/>
            <person name="Loh Y.H."/>
            <person name="Halpern A.L."/>
            <person name="Lee A.P."/>
            <person name="Johnson J."/>
            <person name="Dandona N."/>
            <person name="Viswanathan L.D."/>
            <person name="Tay A."/>
            <person name="Venter J.C."/>
            <person name="Strausberg R.L."/>
            <person name="Brenner S."/>
        </authorList>
    </citation>
    <scope>NUCLEOTIDE SEQUENCE [LARGE SCALE GENOMIC DNA]</scope>
</reference>
<reference evidence="11" key="5">
    <citation type="submission" date="2025-09" db="UniProtKB">
        <authorList>
            <consortium name="Ensembl"/>
        </authorList>
    </citation>
    <scope>IDENTIFICATION</scope>
</reference>
<feature type="domain" description="Anoctamin transmembrane" evidence="9">
    <location>
        <begin position="246"/>
        <end position="755"/>
    </location>
</feature>
<keyword evidence="7" id="KW-0325">Glycoprotein</keyword>
<feature type="transmembrane region" description="Helical" evidence="8">
    <location>
        <begin position="581"/>
        <end position="603"/>
    </location>
</feature>
<accession>A0A4W3IEV9</accession>
<reference evidence="12" key="2">
    <citation type="journal article" date="2007" name="PLoS Biol.">
        <title>Survey sequencing and comparative analysis of the elephant shark (Callorhinchus milii) genome.</title>
        <authorList>
            <person name="Venkatesh B."/>
            <person name="Kirkness E.F."/>
            <person name="Loh Y.H."/>
            <person name="Halpern A.L."/>
            <person name="Lee A.P."/>
            <person name="Johnson J."/>
            <person name="Dandona N."/>
            <person name="Viswanathan L.D."/>
            <person name="Tay A."/>
            <person name="Venter J.C."/>
            <person name="Strausberg R.L."/>
            <person name="Brenner S."/>
        </authorList>
    </citation>
    <scope>NUCLEOTIDE SEQUENCE [LARGE SCALE GENOMIC DNA]</scope>
</reference>
<organism evidence="11 12">
    <name type="scientific">Callorhinchus milii</name>
    <name type="common">Ghost shark</name>
    <dbReference type="NCBI Taxonomy" id="7868"/>
    <lineage>
        <taxon>Eukaryota</taxon>
        <taxon>Metazoa</taxon>
        <taxon>Chordata</taxon>
        <taxon>Craniata</taxon>
        <taxon>Vertebrata</taxon>
        <taxon>Chondrichthyes</taxon>
        <taxon>Holocephali</taxon>
        <taxon>Chimaeriformes</taxon>
        <taxon>Callorhinchidae</taxon>
        <taxon>Callorhinchus</taxon>
    </lineage>
</organism>
<evidence type="ECO:0000256" key="2">
    <source>
        <dbReference type="ARBA" id="ARBA00009671"/>
    </source>
</evidence>
<evidence type="ECO:0000256" key="1">
    <source>
        <dbReference type="ARBA" id="ARBA00004651"/>
    </source>
</evidence>
<dbReference type="Proteomes" id="UP000314986">
    <property type="component" value="Unassembled WGS sequence"/>
</dbReference>
<feature type="transmembrane region" description="Helical" evidence="8">
    <location>
        <begin position="320"/>
        <end position="344"/>
    </location>
</feature>
<dbReference type="PANTHER" id="PTHR12308:SF22">
    <property type="entry name" value="ANOCTAMIN-7"/>
    <property type="match status" value="1"/>
</dbReference>
<reference evidence="12" key="3">
    <citation type="journal article" date="2014" name="Nature">
        <title>Elephant shark genome provides unique insights into gnathostome evolution.</title>
        <authorList>
            <consortium name="International Elephant Shark Genome Sequencing Consortium"/>
            <person name="Venkatesh B."/>
            <person name="Lee A.P."/>
            <person name="Ravi V."/>
            <person name="Maurya A.K."/>
            <person name="Lian M.M."/>
            <person name="Swann J.B."/>
            <person name="Ohta Y."/>
            <person name="Flajnik M.F."/>
            <person name="Sutoh Y."/>
            <person name="Kasahara M."/>
            <person name="Hoon S."/>
            <person name="Gangu V."/>
            <person name="Roy S.W."/>
            <person name="Irimia M."/>
            <person name="Korzh V."/>
            <person name="Kondrychyn I."/>
            <person name="Lim Z.W."/>
            <person name="Tay B.H."/>
            <person name="Tohari S."/>
            <person name="Kong K.W."/>
            <person name="Ho S."/>
            <person name="Lorente-Galdos B."/>
            <person name="Quilez J."/>
            <person name="Marques-Bonet T."/>
            <person name="Raney B.J."/>
            <person name="Ingham P.W."/>
            <person name="Tay A."/>
            <person name="Hillier L.W."/>
            <person name="Minx P."/>
            <person name="Boehm T."/>
            <person name="Wilson R.K."/>
            <person name="Brenner S."/>
            <person name="Warren W.C."/>
        </authorList>
    </citation>
    <scope>NUCLEOTIDE SEQUENCE [LARGE SCALE GENOMIC DNA]</scope>
</reference>
<evidence type="ECO:0000256" key="4">
    <source>
        <dbReference type="ARBA" id="ARBA00022692"/>
    </source>
</evidence>